<accession>A0ABU0BI62</accession>
<feature type="region of interest" description="Disordered" evidence="1">
    <location>
        <begin position="1"/>
        <end position="27"/>
    </location>
</feature>
<dbReference type="Proteomes" id="UP001224682">
    <property type="component" value="Unassembled WGS sequence"/>
</dbReference>
<protein>
    <recommendedName>
        <fullName evidence="4">DUF968 domain-containing protein</fullName>
    </recommendedName>
</protein>
<evidence type="ECO:0000313" key="3">
    <source>
        <dbReference type="Proteomes" id="UP001224682"/>
    </source>
</evidence>
<evidence type="ECO:0000256" key="1">
    <source>
        <dbReference type="SAM" id="MobiDB-lite"/>
    </source>
</evidence>
<comment type="caution">
    <text evidence="2">The sequence shown here is derived from an EMBL/GenBank/DDBJ whole genome shotgun (WGS) entry which is preliminary data.</text>
</comment>
<proteinExistence type="predicted"/>
<sequence>MTFRIATEIGPRLKTDRPRRPRRPRELRARLEDADHLRLIRALPCLISGHTPAGQAAHIRYANAQFGKAITGIGVKPDDKWTVPLCAWEHTESSGAQHRFGEETWWIERGIDPLQVASNLYACSLALRAMRTDEGTIIQALTHIIQNARAARPSVESEDPR</sequence>
<reference evidence="2 3" key="1">
    <citation type="submission" date="2023-07" db="EMBL/GenBank/DDBJ databases">
        <title>Genomic Encyclopedia of Type Strains, Phase IV (KMG-IV): sequencing the most valuable type-strain genomes for metagenomic binning, comparative biology and taxonomic classification.</title>
        <authorList>
            <person name="Goeker M."/>
        </authorList>
    </citation>
    <scope>NUCLEOTIDE SEQUENCE [LARGE SCALE GENOMIC DNA]</scope>
    <source>
        <strain evidence="2 3">DSM 2457</strain>
    </source>
</reference>
<gene>
    <name evidence="2" type="ORF">J2S75_004336</name>
</gene>
<keyword evidence="3" id="KW-1185">Reference proteome</keyword>
<organism evidence="2 3">
    <name type="scientific">Ancylobacter polymorphus</name>
    <dbReference type="NCBI Taxonomy" id="223390"/>
    <lineage>
        <taxon>Bacteria</taxon>
        <taxon>Pseudomonadati</taxon>
        <taxon>Pseudomonadota</taxon>
        <taxon>Alphaproteobacteria</taxon>
        <taxon>Hyphomicrobiales</taxon>
        <taxon>Xanthobacteraceae</taxon>
        <taxon>Ancylobacter</taxon>
    </lineage>
</organism>
<evidence type="ECO:0008006" key="4">
    <source>
        <dbReference type="Google" id="ProtNLM"/>
    </source>
</evidence>
<evidence type="ECO:0000313" key="2">
    <source>
        <dbReference type="EMBL" id="MDQ0305284.1"/>
    </source>
</evidence>
<dbReference type="RefSeq" id="WP_307023194.1">
    <property type="nucleotide sequence ID" value="NZ_JAUSUI010000013.1"/>
</dbReference>
<feature type="compositionally biased region" description="Basic and acidic residues" evidence="1">
    <location>
        <begin position="11"/>
        <end position="27"/>
    </location>
</feature>
<dbReference type="EMBL" id="JAUSUI010000013">
    <property type="protein sequence ID" value="MDQ0305284.1"/>
    <property type="molecule type" value="Genomic_DNA"/>
</dbReference>
<name>A0ABU0BI62_9HYPH</name>